<dbReference type="InterPro" id="IPR010982">
    <property type="entry name" value="Lambda_DNA-bd_dom_sf"/>
</dbReference>
<dbReference type="Proteomes" id="UP000029066">
    <property type="component" value="Unassembled WGS sequence"/>
</dbReference>
<sequence length="150" mass="16598">MTPLELAARRKRIGLSQEELGRCLSLVSPMPDGSSRPPVRQSTIASWEGSRGIPASIDLALPGMLDLIEEQSDVMCDRIQELIEHSSAVRNDSHVTVKGYAADGDFWRDWPDMTGWPHVLWNIAATVAIDEMMDDYGITATLSDTGKDER</sequence>
<dbReference type="EMBL" id="JGZN01000006">
    <property type="protein sequence ID" value="KFI93222.1"/>
    <property type="molecule type" value="Genomic_DNA"/>
</dbReference>
<dbReference type="RefSeq" id="WP_033890433.1">
    <property type="nucleotide sequence ID" value="NZ_JDUT01000003.1"/>
</dbReference>
<evidence type="ECO:0000313" key="1">
    <source>
        <dbReference type="EMBL" id="KFI93222.1"/>
    </source>
</evidence>
<organism evidence="1 2">
    <name type="scientific">Bifidobacterium saguini DSM 23967</name>
    <dbReference type="NCBI Taxonomy" id="1437607"/>
    <lineage>
        <taxon>Bacteria</taxon>
        <taxon>Bacillati</taxon>
        <taxon>Actinomycetota</taxon>
        <taxon>Actinomycetes</taxon>
        <taxon>Bifidobacteriales</taxon>
        <taxon>Bifidobacteriaceae</taxon>
        <taxon>Bifidobacterium</taxon>
    </lineage>
</organism>
<proteinExistence type="predicted"/>
<name>A0A087DCH2_9BIFI</name>
<dbReference type="OrthoDB" id="3239978at2"/>
<comment type="caution">
    <text evidence="1">The sequence shown here is derived from an EMBL/GenBank/DDBJ whole genome shotgun (WGS) entry which is preliminary data.</text>
</comment>
<accession>A0A087DCH2</accession>
<reference evidence="1 2" key="1">
    <citation type="submission" date="2014-03" db="EMBL/GenBank/DDBJ databases">
        <title>Genomics of Bifidobacteria.</title>
        <authorList>
            <person name="Ventura M."/>
            <person name="Milani C."/>
            <person name="Lugli G.A."/>
        </authorList>
    </citation>
    <scope>NUCLEOTIDE SEQUENCE [LARGE SCALE GENOMIC DNA]</scope>
    <source>
        <strain evidence="1 2">DSM 23967</strain>
    </source>
</reference>
<evidence type="ECO:0000313" key="2">
    <source>
        <dbReference type="Proteomes" id="UP000029066"/>
    </source>
</evidence>
<dbReference type="Gene3D" id="1.10.260.40">
    <property type="entry name" value="lambda repressor-like DNA-binding domains"/>
    <property type="match status" value="1"/>
</dbReference>
<gene>
    <name evidence="1" type="ORF">BISA_1388</name>
</gene>
<protein>
    <submittedName>
        <fullName evidence="1">DNA-binding helix-turn-helix protein</fullName>
    </submittedName>
</protein>
<dbReference type="AlphaFoldDB" id="A0A087DCH2"/>
<keyword evidence="1" id="KW-0238">DNA-binding</keyword>
<dbReference type="STRING" id="1437607.BISA_1388"/>
<dbReference type="GO" id="GO:0003677">
    <property type="term" value="F:DNA binding"/>
    <property type="evidence" value="ECO:0007669"/>
    <property type="project" value="UniProtKB-KW"/>
</dbReference>